<keyword evidence="3" id="KW-1185">Reference proteome</keyword>
<dbReference type="Proteomes" id="UP000251942">
    <property type="component" value="Unassembled WGS sequence"/>
</dbReference>
<dbReference type="AlphaFoldDB" id="A0A0W0TH35"/>
<reference evidence="2 4" key="2">
    <citation type="submission" date="2018-06" db="EMBL/GenBank/DDBJ databases">
        <authorList>
            <consortium name="Pathogen Informatics"/>
            <person name="Doyle S."/>
        </authorList>
    </citation>
    <scope>NUCLEOTIDE SEQUENCE [LARGE SCALE GENOMIC DNA]</scope>
    <source>
        <strain evidence="2 4">NCTC12022</strain>
    </source>
</reference>
<dbReference type="STRING" id="453.Lfee_2537"/>
<dbReference type="EMBL" id="LNYB01000085">
    <property type="protein sequence ID" value="KTC94873.1"/>
    <property type="molecule type" value="Genomic_DNA"/>
</dbReference>
<accession>A0A0W0TH35</accession>
<name>A0A0W0TH35_9GAMM</name>
<evidence type="ECO:0000313" key="2">
    <source>
        <dbReference type="EMBL" id="SPX62043.1"/>
    </source>
</evidence>
<dbReference type="Proteomes" id="UP000054698">
    <property type="component" value="Unassembled WGS sequence"/>
</dbReference>
<dbReference type="EMBL" id="UASS01000032">
    <property type="protein sequence ID" value="SPX62043.1"/>
    <property type="molecule type" value="Genomic_DNA"/>
</dbReference>
<reference evidence="1 3" key="1">
    <citation type="submission" date="2015-11" db="EMBL/GenBank/DDBJ databases">
        <title>Genomic analysis of 38 Legionella species identifies large and diverse effector repertoires.</title>
        <authorList>
            <person name="Burstein D."/>
            <person name="Amaro F."/>
            <person name="Zusman T."/>
            <person name="Lifshitz Z."/>
            <person name="Cohen O."/>
            <person name="Gilbert J.A."/>
            <person name="Pupko T."/>
            <person name="Shuman H.A."/>
            <person name="Segal G."/>
        </authorList>
    </citation>
    <scope>NUCLEOTIDE SEQUENCE [LARGE SCALE GENOMIC DNA]</scope>
    <source>
        <strain evidence="1 3">WO-44C</strain>
    </source>
</reference>
<protein>
    <submittedName>
        <fullName evidence="1">Uncharacterized protein</fullName>
    </submittedName>
</protein>
<gene>
    <name evidence="1" type="ORF">Lfee_2537</name>
    <name evidence="2" type="ORF">NCTC12022_02800</name>
</gene>
<organism evidence="1 3">
    <name type="scientific">Legionella feeleii</name>
    <dbReference type="NCBI Taxonomy" id="453"/>
    <lineage>
        <taxon>Bacteria</taxon>
        <taxon>Pseudomonadati</taxon>
        <taxon>Pseudomonadota</taxon>
        <taxon>Gammaproteobacteria</taxon>
        <taxon>Legionellales</taxon>
        <taxon>Legionellaceae</taxon>
        <taxon>Legionella</taxon>
    </lineage>
</organism>
<dbReference type="OrthoDB" id="9951496at2"/>
<evidence type="ECO:0000313" key="4">
    <source>
        <dbReference type="Proteomes" id="UP000251942"/>
    </source>
</evidence>
<dbReference type="PATRIC" id="fig|453.4.peg.2781"/>
<proteinExistence type="predicted"/>
<evidence type="ECO:0000313" key="1">
    <source>
        <dbReference type="EMBL" id="KTC94873.1"/>
    </source>
</evidence>
<evidence type="ECO:0000313" key="3">
    <source>
        <dbReference type="Proteomes" id="UP000054698"/>
    </source>
</evidence>
<dbReference type="RefSeq" id="WP_058447389.1">
    <property type="nucleotide sequence ID" value="NZ_CAAAHT010000033.1"/>
</dbReference>
<sequence>MSTALNIAKGVLKLAWGLFKIALLVADAAITISGLDKKTPRYNELDARELFHKGEISLKDYREATRRYD</sequence>